<dbReference type="Gene3D" id="1.10.357.10">
    <property type="entry name" value="Tetracycline Repressor, domain 2"/>
    <property type="match status" value="1"/>
</dbReference>
<name>A0A109JKW8_9HYPH</name>
<proteinExistence type="predicted"/>
<evidence type="ECO:0000256" key="4">
    <source>
        <dbReference type="PROSITE-ProRule" id="PRU00335"/>
    </source>
</evidence>
<dbReference type="PANTHER" id="PTHR47506:SF1">
    <property type="entry name" value="HTH-TYPE TRANSCRIPTIONAL REGULATOR YJDC"/>
    <property type="match status" value="1"/>
</dbReference>
<gene>
    <name evidence="6" type="ORF">AS026_08485</name>
</gene>
<evidence type="ECO:0000313" key="6">
    <source>
        <dbReference type="EMBL" id="KWV50793.1"/>
    </source>
</evidence>
<evidence type="ECO:0000256" key="1">
    <source>
        <dbReference type="ARBA" id="ARBA00023015"/>
    </source>
</evidence>
<dbReference type="InterPro" id="IPR001647">
    <property type="entry name" value="HTH_TetR"/>
</dbReference>
<dbReference type="OrthoDB" id="9811084at2"/>
<comment type="caution">
    <text evidence="6">The sequence shown here is derived from an EMBL/GenBank/DDBJ whole genome shotgun (WGS) entry which is preliminary data.</text>
</comment>
<evidence type="ECO:0000259" key="5">
    <source>
        <dbReference type="PROSITE" id="PS50977"/>
    </source>
</evidence>
<dbReference type="AlphaFoldDB" id="A0A109JKW8"/>
<keyword evidence="1" id="KW-0805">Transcription regulation</keyword>
<keyword evidence="7" id="KW-1185">Reference proteome</keyword>
<dbReference type="SUPFAM" id="SSF48498">
    <property type="entry name" value="Tetracyclin repressor-like, C-terminal domain"/>
    <property type="match status" value="1"/>
</dbReference>
<dbReference type="GO" id="GO:0003677">
    <property type="term" value="F:DNA binding"/>
    <property type="evidence" value="ECO:0007669"/>
    <property type="project" value="UniProtKB-UniRule"/>
</dbReference>
<dbReference type="SUPFAM" id="SSF46689">
    <property type="entry name" value="Homeodomain-like"/>
    <property type="match status" value="1"/>
</dbReference>
<dbReference type="InterPro" id="IPR054156">
    <property type="entry name" value="YxaF_TetR_C"/>
</dbReference>
<sequence>MPKIVAERTDAIPSLAEVFREYGFEGASLSTITEKTGLGKGSLYHFFPGGKEEMAIAVLGEIDEWFVTQVFEPLRNADDPRSAISDMFRSVSRYFRSGSRVCLVGAFALDNVRNRFSAQVRDYFAEWHSALASALTRAGCLEPDAAALAEETVVAVQGALVVARALDEPEVFERTLQRVQSRLFAATSGEKQR</sequence>
<dbReference type="PANTHER" id="PTHR47506">
    <property type="entry name" value="TRANSCRIPTIONAL REGULATORY PROTEIN"/>
    <property type="match status" value="1"/>
</dbReference>
<accession>A0A109JKW8</accession>
<dbReference type="Pfam" id="PF00440">
    <property type="entry name" value="TetR_N"/>
    <property type="match status" value="1"/>
</dbReference>
<feature type="domain" description="HTH tetR-type" evidence="5">
    <location>
        <begin position="5"/>
        <end position="65"/>
    </location>
</feature>
<dbReference type="Pfam" id="PF21993">
    <property type="entry name" value="TetR_C_13_2"/>
    <property type="match status" value="1"/>
</dbReference>
<evidence type="ECO:0000313" key="7">
    <source>
        <dbReference type="Proteomes" id="UP000068164"/>
    </source>
</evidence>
<evidence type="ECO:0000256" key="2">
    <source>
        <dbReference type="ARBA" id="ARBA00023125"/>
    </source>
</evidence>
<dbReference type="InterPro" id="IPR009057">
    <property type="entry name" value="Homeodomain-like_sf"/>
</dbReference>
<dbReference type="EMBL" id="LNCD01000083">
    <property type="protein sequence ID" value="KWV50793.1"/>
    <property type="molecule type" value="Genomic_DNA"/>
</dbReference>
<reference evidence="6 7" key="1">
    <citation type="submission" date="2015-11" db="EMBL/GenBank/DDBJ databases">
        <title>Draft Genome Sequence of the Strain BR 10423 (Rhizobium sp.) isolated from nodules of Mimosa pudica.</title>
        <authorList>
            <person name="Barauna A.C."/>
            <person name="Zilli J.E."/>
            <person name="Simoes-Araujo J.L."/>
            <person name="Reis V.M."/>
            <person name="James E.K."/>
            <person name="Reis F.B.Jr."/>
            <person name="Rouws L.F."/>
            <person name="Passos S.R."/>
            <person name="Gois S.R."/>
        </authorList>
    </citation>
    <scope>NUCLEOTIDE SEQUENCE [LARGE SCALE GENOMIC DNA]</scope>
    <source>
        <strain evidence="6 7">BR10423</strain>
    </source>
</reference>
<keyword evidence="2 4" id="KW-0238">DNA-binding</keyword>
<evidence type="ECO:0000256" key="3">
    <source>
        <dbReference type="ARBA" id="ARBA00023163"/>
    </source>
</evidence>
<dbReference type="InterPro" id="IPR036271">
    <property type="entry name" value="Tet_transcr_reg_TetR-rel_C_sf"/>
</dbReference>
<dbReference type="PROSITE" id="PS50977">
    <property type="entry name" value="HTH_TETR_2"/>
    <property type="match status" value="1"/>
</dbReference>
<feature type="DNA-binding region" description="H-T-H motif" evidence="4">
    <location>
        <begin position="28"/>
        <end position="47"/>
    </location>
</feature>
<protein>
    <submittedName>
        <fullName evidence="6">TetR family transcriptional regulator</fullName>
    </submittedName>
</protein>
<keyword evidence="3" id="KW-0804">Transcription</keyword>
<dbReference type="Proteomes" id="UP000068164">
    <property type="component" value="Unassembled WGS sequence"/>
</dbReference>
<organism evidence="6 7">
    <name type="scientific">Rhizobium altiplani</name>
    <dbReference type="NCBI Taxonomy" id="1864509"/>
    <lineage>
        <taxon>Bacteria</taxon>
        <taxon>Pseudomonadati</taxon>
        <taxon>Pseudomonadota</taxon>
        <taxon>Alphaproteobacteria</taxon>
        <taxon>Hyphomicrobiales</taxon>
        <taxon>Rhizobiaceae</taxon>
        <taxon>Rhizobium/Agrobacterium group</taxon>
        <taxon>Rhizobium</taxon>
    </lineage>
</organism>
<dbReference type="RefSeq" id="WP_025660745.1">
    <property type="nucleotide sequence ID" value="NZ_LNCD01000083.1"/>
</dbReference>